<feature type="repeat" description="PPR" evidence="2">
    <location>
        <begin position="392"/>
        <end position="426"/>
    </location>
</feature>
<evidence type="ECO:0008006" key="5">
    <source>
        <dbReference type="Google" id="ProtNLM"/>
    </source>
</evidence>
<dbReference type="EMBL" id="JADCNL010000005">
    <property type="protein sequence ID" value="KAG0481414.1"/>
    <property type="molecule type" value="Genomic_DNA"/>
</dbReference>
<dbReference type="FunFam" id="1.25.40.10:FF:000348">
    <property type="entry name" value="Pentatricopeptide repeat-containing protein chloroplastic"/>
    <property type="match status" value="1"/>
</dbReference>
<dbReference type="Pfam" id="PF20431">
    <property type="entry name" value="E_motif"/>
    <property type="match status" value="1"/>
</dbReference>
<accession>A0A835QZ66</accession>
<dbReference type="GO" id="GO:0009451">
    <property type="term" value="P:RNA modification"/>
    <property type="evidence" value="ECO:0007669"/>
    <property type="project" value="InterPro"/>
</dbReference>
<dbReference type="InterPro" id="IPR046960">
    <property type="entry name" value="PPR_At4g14850-like_plant"/>
</dbReference>
<dbReference type="GO" id="GO:0003723">
    <property type="term" value="F:RNA binding"/>
    <property type="evidence" value="ECO:0007669"/>
    <property type="project" value="InterPro"/>
</dbReference>
<dbReference type="PROSITE" id="PS51375">
    <property type="entry name" value="PPR"/>
    <property type="match status" value="6"/>
</dbReference>
<gene>
    <name evidence="3" type="ORF">HPP92_012272</name>
</gene>
<dbReference type="FunFam" id="1.25.40.10:FF:000184">
    <property type="entry name" value="Pentatricopeptide repeat-containing protein, chloroplastic"/>
    <property type="match status" value="1"/>
</dbReference>
<dbReference type="PANTHER" id="PTHR47926:SF436">
    <property type="entry name" value="PENTATRICOPEPTIDE REPEAT-CONTAINING PROTEIN ELI1, CHLOROPLASTIC-LIKE ISOFORM X2"/>
    <property type="match status" value="1"/>
</dbReference>
<feature type="repeat" description="PPR" evidence="2">
    <location>
        <begin position="493"/>
        <end position="527"/>
    </location>
</feature>
<evidence type="ECO:0000256" key="2">
    <source>
        <dbReference type="PROSITE-ProRule" id="PRU00708"/>
    </source>
</evidence>
<feature type="repeat" description="PPR" evidence="2">
    <location>
        <begin position="361"/>
        <end position="391"/>
    </location>
</feature>
<dbReference type="InterPro" id="IPR046848">
    <property type="entry name" value="E_motif"/>
</dbReference>
<evidence type="ECO:0000256" key="1">
    <source>
        <dbReference type="ARBA" id="ARBA00022737"/>
    </source>
</evidence>
<dbReference type="FunFam" id="1.25.40.10:FF:000470">
    <property type="entry name" value="Pentatricopeptide repeat-containing protein At5g66520"/>
    <property type="match status" value="1"/>
</dbReference>
<name>A0A835QZ66_VANPL</name>
<reference evidence="3 4" key="1">
    <citation type="journal article" date="2020" name="Nat. Food">
        <title>A phased Vanilla planifolia genome enables genetic improvement of flavour and production.</title>
        <authorList>
            <person name="Hasing T."/>
            <person name="Tang H."/>
            <person name="Brym M."/>
            <person name="Khazi F."/>
            <person name="Huang T."/>
            <person name="Chambers A.H."/>
        </authorList>
    </citation>
    <scope>NUCLEOTIDE SEQUENCE [LARGE SCALE GENOMIC DNA]</scope>
    <source>
        <tissue evidence="3">Leaf</tissue>
    </source>
</reference>
<dbReference type="OrthoDB" id="6270329at2759"/>
<dbReference type="SUPFAM" id="SSF48452">
    <property type="entry name" value="TPR-like"/>
    <property type="match status" value="1"/>
</dbReference>
<proteinExistence type="predicted"/>
<comment type="caution">
    <text evidence="3">The sequence shown here is derived from an EMBL/GenBank/DDBJ whole genome shotgun (WGS) entry which is preliminary data.</text>
</comment>
<feature type="repeat" description="PPR" evidence="2">
    <location>
        <begin position="260"/>
        <end position="294"/>
    </location>
</feature>
<dbReference type="InterPro" id="IPR011990">
    <property type="entry name" value="TPR-like_helical_dom_sf"/>
</dbReference>
<dbReference type="Proteomes" id="UP000636800">
    <property type="component" value="Chromosome 5"/>
</dbReference>
<evidence type="ECO:0000313" key="4">
    <source>
        <dbReference type="Proteomes" id="UP000636800"/>
    </source>
</evidence>
<dbReference type="Pfam" id="PF01535">
    <property type="entry name" value="PPR"/>
    <property type="match status" value="6"/>
</dbReference>
<dbReference type="Pfam" id="PF13041">
    <property type="entry name" value="PPR_2"/>
    <property type="match status" value="2"/>
</dbReference>
<feature type="repeat" description="PPR" evidence="2">
    <location>
        <begin position="198"/>
        <end position="232"/>
    </location>
</feature>
<dbReference type="InterPro" id="IPR002885">
    <property type="entry name" value="PPR_rpt"/>
</dbReference>
<keyword evidence="4" id="KW-1185">Reference proteome</keyword>
<evidence type="ECO:0000313" key="3">
    <source>
        <dbReference type="EMBL" id="KAG0481414.1"/>
    </source>
</evidence>
<feature type="repeat" description="PPR" evidence="2">
    <location>
        <begin position="97"/>
        <end position="131"/>
    </location>
</feature>
<protein>
    <recommendedName>
        <fullName evidence="5">Pentatricopeptide repeat-containing protein</fullName>
    </recommendedName>
</protein>
<sequence>MLPFHHAVNLGRIIVTSYLIRSRRLSFKPSISFSILEDQLCKCQTTGHFLQIHAQMMVSGFIMDTFAASRLVAFSTSCSYVDLDYCRLLLHHIDYTNAFMWNRVMRACIKWNDPQGCFSLYKMMLKSDLDPDKYTHPVVVQACALLFSMLEGKQIHGHVLKFGFCLDVYVLNTLINMYSVYGDLEDARLLFDESPVLDSVSWNTMLAAYVQAGDVDNSLYFFNKMPVQNIIASNSMIALFGRNKRVEDARKLFDEMTCRDVVAWTAMITCYEQNEMYKEALQLFYLMKNTAFPMDEVVMVSVLVACVSLGSPKDGQVVHALIIRLGLEAYLNLQNALIHLYSSLGNIGAAQLLFDSGYYLDQISWNSMISGFLKCGFVDKAKHFFDAMPEKDLVSWSTMISGYAQLGHFSNALTLFHEMQIKGIRPDEATLVSVVSVCTSVSALEQGKWVHAYIRKHAIPLKLFLGTTLLDMYMKCGCIETAQEVFNEMEERGISTWNAMILGLSMNGLFKEALEKFAEMERYGVLPNEITFVGVLGACCHGGLVDEGRKHFNSMKHNYNLKPNIKHYGCMVDLLGRVGLLSEAEELIESMPMAPDVATWGALLGACRKHGNAALGERVGRKVIELEPKHDGCHVLLSNIYASKGKWDELKDVRCMMKQRKVIKKPGCSMIETNGTVHEFLSGDNSHPQMEAIKEMMVEMTNKLKMEGYEVNTTEDACDIENEKESSPYQHSEQLPLSCRSSTLTHLYQSVNEKSSSLCRF</sequence>
<dbReference type="AlphaFoldDB" id="A0A835QZ66"/>
<dbReference type="PANTHER" id="PTHR47926">
    <property type="entry name" value="PENTATRICOPEPTIDE REPEAT-CONTAINING PROTEIN"/>
    <property type="match status" value="1"/>
</dbReference>
<dbReference type="NCBIfam" id="TIGR00756">
    <property type="entry name" value="PPR"/>
    <property type="match status" value="8"/>
</dbReference>
<dbReference type="Gene3D" id="1.25.40.10">
    <property type="entry name" value="Tetratricopeptide repeat domain"/>
    <property type="match status" value="4"/>
</dbReference>
<organism evidence="3 4">
    <name type="scientific">Vanilla planifolia</name>
    <name type="common">Vanilla</name>
    <dbReference type="NCBI Taxonomy" id="51239"/>
    <lineage>
        <taxon>Eukaryota</taxon>
        <taxon>Viridiplantae</taxon>
        <taxon>Streptophyta</taxon>
        <taxon>Embryophyta</taxon>
        <taxon>Tracheophyta</taxon>
        <taxon>Spermatophyta</taxon>
        <taxon>Magnoliopsida</taxon>
        <taxon>Liliopsida</taxon>
        <taxon>Asparagales</taxon>
        <taxon>Orchidaceae</taxon>
        <taxon>Vanilloideae</taxon>
        <taxon>Vanilleae</taxon>
        <taxon>Vanilla</taxon>
    </lineage>
</organism>
<keyword evidence="1" id="KW-0677">Repeat</keyword>